<dbReference type="PANTHER" id="PTHR35046:SF26">
    <property type="entry name" value="RNA-DIRECTED DNA POLYMERASE"/>
    <property type="match status" value="1"/>
</dbReference>
<evidence type="ECO:0000313" key="3">
    <source>
        <dbReference type="Proteomes" id="UP001497516"/>
    </source>
</evidence>
<dbReference type="Gene3D" id="2.40.70.10">
    <property type="entry name" value="Acid Proteases"/>
    <property type="match status" value="1"/>
</dbReference>
<dbReference type="InterPro" id="IPR021109">
    <property type="entry name" value="Peptidase_aspartic_dom_sf"/>
</dbReference>
<dbReference type="CDD" id="cd00303">
    <property type="entry name" value="retropepsin_like"/>
    <property type="match status" value="1"/>
</dbReference>
<accession>A0AAV2CFL7</accession>
<dbReference type="PANTHER" id="PTHR35046">
    <property type="entry name" value="ZINC KNUCKLE (CCHC-TYPE) FAMILY PROTEIN"/>
    <property type="match status" value="1"/>
</dbReference>
<proteinExistence type="predicted"/>
<keyword evidence="3" id="KW-1185">Reference proteome</keyword>
<name>A0AAV2CFL7_9ROSI</name>
<sequence length="278" mass="30635">MGNGFGSDVDSEDDDMDEHFKAEKPPAGKLLAVNRRALSIGAYTETKQRDNLFHSCCLVDGKVLSVVIDGGSCTNVISLDTVKKFVLSTIKHPQPYTLHWLNNYGNIKVNKKAKVCLQIGDYVDEIWCDVAPMQAARLLFGRLWQYDREDIYDGRHNSYWFKRRSTGEVQEDQQQVAMNWAKEIGSASGSESEDENGAHLMVRMNMLIALRGIPVGNAINVVFYGKTQALREKPLQRGEPHPGQVALGSGHNSRGGGEQVAGTATAANRVLTKGISLV</sequence>
<dbReference type="EMBL" id="OZ034813">
    <property type="protein sequence ID" value="CAL1355173.1"/>
    <property type="molecule type" value="Genomic_DNA"/>
</dbReference>
<dbReference type="Proteomes" id="UP001497516">
    <property type="component" value="Chromosome 1"/>
</dbReference>
<gene>
    <name evidence="2" type="ORF">LTRI10_LOCUS2948</name>
</gene>
<protein>
    <submittedName>
        <fullName evidence="2">Uncharacterized protein</fullName>
    </submittedName>
</protein>
<evidence type="ECO:0000256" key="1">
    <source>
        <dbReference type="SAM" id="MobiDB-lite"/>
    </source>
</evidence>
<evidence type="ECO:0000313" key="2">
    <source>
        <dbReference type="EMBL" id="CAL1355173.1"/>
    </source>
</evidence>
<dbReference type="SUPFAM" id="SSF50630">
    <property type="entry name" value="Acid proteases"/>
    <property type="match status" value="1"/>
</dbReference>
<reference evidence="2 3" key="1">
    <citation type="submission" date="2024-04" db="EMBL/GenBank/DDBJ databases">
        <authorList>
            <person name="Fracassetti M."/>
        </authorList>
    </citation>
    <scope>NUCLEOTIDE SEQUENCE [LARGE SCALE GENOMIC DNA]</scope>
</reference>
<feature type="region of interest" description="Disordered" evidence="1">
    <location>
        <begin position="235"/>
        <end position="264"/>
    </location>
</feature>
<organism evidence="2 3">
    <name type="scientific">Linum trigynum</name>
    <dbReference type="NCBI Taxonomy" id="586398"/>
    <lineage>
        <taxon>Eukaryota</taxon>
        <taxon>Viridiplantae</taxon>
        <taxon>Streptophyta</taxon>
        <taxon>Embryophyta</taxon>
        <taxon>Tracheophyta</taxon>
        <taxon>Spermatophyta</taxon>
        <taxon>Magnoliopsida</taxon>
        <taxon>eudicotyledons</taxon>
        <taxon>Gunneridae</taxon>
        <taxon>Pentapetalae</taxon>
        <taxon>rosids</taxon>
        <taxon>fabids</taxon>
        <taxon>Malpighiales</taxon>
        <taxon>Linaceae</taxon>
        <taxon>Linum</taxon>
    </lineage>
</organism>
<feature type="region of interest" description="Disordered" evidence="1">
    <location>
        <begin position="1"/>
        <end position="20"/>
    </location>
</feature>
<dbReference type="AlphaFoldDB" id="A0AAV2CFL7"/>